<feature type="region of interest" description="Disordered" evidence="1">
    <location>
        <begin position="101"/>
        <end position="121"/>
    </location>
</feature>
<name>A0ABY8CK99_9ARCH</name>
<accession>A0ABY8CK99</accession>
<keyword evidence="3" id="KW-1185">Reference proteome</keyword>
<dbReference type="EMBL" id="CP104395">
    <property type="protein sequence ID" value="WEL19751.1"/>
    <property type="molecule type" value="Genomic_DNA"/>
</dbReference>
<reference evidence="2 3" key="1">
    <citation type="submission" date="2022-09" db="EMBL/GenBank/DDBJ databases">
        <title>Xylan utilization by haloarchaea-nanohaloarchaea associations.</title>
        <authorList>
            <person name="Yakimov M."/>
        </authorList>
    </citation>
    <scope>NUCLEOTIDE SEQUENCE [LARGE SCALE GENOMIC DNA]</scope>
    <source>
        <strain evidence="2 3">SVXNc</strain>
    </source>
</reference>
<dbReference type="Pfam" id="PF09845">
    <property type="entry name" value="OapC"/>
    <property type="match status" value="1"/>
</dbReference>
<proteinExistence type="predicted"/>
<dbReference type="Proteomes" id="UP001218034">
    <property type="component" value="Chromosome"/>
</dbReference>
<organism evidence="2 3">
    <name type="scientific">Candidatus Nanohalococcus occultus</name>
    <dbReference type="NCBI Taxonomy" id="2978047"/>
    <lineage>
        <taxon>Archaea</taxon>
        <taxon>Candidatus Nanohalarchaeota</taxon>
        <taxon>Candidatus Nanohalarchaeota incertae sedis</taxon>
        <taxon>Candidatus Nanohalococcus</taxon>
    </lineage>
</organism>
<evidence type="ECO:0000313" key="3">
    <source>
        <dbReference type="Proteomes" id="UP001218034"/>
    </source>
</evidence>
<sequence length="121" mass="13566">MNCGETYEDGSDKLIQGCDCGSSLFVYEQGESMSEDEQEQVTEKVEEMMADGVEETGDVKFEFDLDSIRVENEGVYSINVSRLLKEIPLVIRKTEGTYHIHLPSAFDPSTTDISPSELDKE</sequence>
<dbReference type="InterPro" id="IPR018645">
    <property type="entry name" value="OapC-like"/>
</dbReference>
<gene>
    <name evidence="2" type="ORF">SVXNc_0739</name>
</gene>
<evidence type="ECO:0000256" key="1">
    <source>
        <dbReference type="SAM" id="MobiDB-lite"/>
    </source>
</evidence>
<protein>
    <submittedName>
        <fullName evidence="2">Zn-ribbon containing protein</fullName>
    </submittedName>
</protein>
<evidence type="ECO:0000313" key="2">
    <source>
        <dbReference type="EMBL" id="WEL19751.1"/>
    </source>
</evidence>